<reference evidence="2 3" key="1">
    <citation type="submission" date="2013-02" db="EMBL/GenBank/DDBJ databases">
        <authorList>
            <person name="Fiebig A."/>
            <person name="Goeker M."/>
            <person name="Klenk H.-P.P."/>
        </authorList>
    </citation>
    <scope>NUCLEOTIDE SEQUENCE [LARGE SCALE GENOMIC DNA]</scope>
    <source>
        <strain evidence="2 3">DSM 19309</strain>
    </source>
</reference>
<gene>
    <name evidence="2" type="ORF">Rumeso_05012</name>
</gene>
<dbReference type="AlphaFoldDB" id="A0A017HCH9"/>
<dbReference type="Proteomes" id="UP000019666">
    <property type="component" value="Unassembled WGS sequence"/>
</dbReference>
<sequence>MPRRIEEWLAELSVLVPRRQNDEFTERLTLAAYSSRLAGYPADVVREALLGRIWRFWPSWHELHQVCEDLAAPRRQMLAGLRQRPAEGAPEAEPRKQVSREEAQRILEEYGFVPKRFAAVQALRMARTEDELMAHQRDASVPHWTETADPDGPEMKMDALATQL</sequence>
<organism evidence="2 3">
    <name type="scientific">Rubellimicrobium mesophilum DSM 19309</name>
    <dbReference type="NCBI Taxonomy" id="442562"/>
    <lineage>
        <taxon>Bacteria</taxon>
        <taxon>Pseudomonadati</taxon>
        <taxon>Pseudomonadota</taxon>
        <taxon>Alphaproteobacteria</taxon>
        <taxon>Rhodobacterales</taxon>
        <taxon>Roseobacteraceae</taxon>
        <taxon>Rubellimicrobium</taxon>
    </lineage>
</organism>
<comment type="caution">
    <text evidence="2">The sequence shown here is derived from an EMBL/GenBank/DDBJ whole genome shotgun (WGS) entry which is preliminary data.</text>
</comment>
<evidence type="ECO:0000313" key="3">
    <source>
        <dbReference type="Proteomes" id="UP000019666"/>
    </source>
</evidence>
<evidence type="ECO:0000313" key="2">
    <source>
        <dbReference type="EMBL" id="EYD71489.1"/>
    </source>
</evidence>
<feature type="compositionally biased region" description="Basic and acidic residues" evidence="1">
    <location>
        <begin position="92"/>
        <end position="101"/>
    </location>
</feature>
<evidence type="ECO:0000256" key="1">
    <source>
        <dbReference type="SAM" id="MobiDB-lite"/>
    </source>
</evidence>
<dbReference type="HOGENOM" id="CLU_1617775_0_0_5"/>
<proteinExistence type="predicted"/>
<accession>A0A017HCH9</accession>
<dbReference type="EMBL" id="AOSK01000137">
    <property type="protein sequence ID" value="EYD71489.1"/>
    <property type="molecule type" value="Genomic_DNA"/>
</dbReference>
<protein>
    <submittedName>
        <fullName evidence="2">Uncharacterized protein</fullName>
    </submittedName>
</protein>
<keyword evidence="3" id="KW-1185">Reference proteome</keyword>
<feature type="region of interest" description="Disordered" evidence="1">
    <location>
        <begin position="81"/>
        <end position="101"/>
    </location>
</feature>
<name>A0A017HCH9_9RHOB</name>